<name>A0A8T3DFU6_9TELE</name>
<sequence length="299" mass="31561">MLQNASPVLITSSRGLGKGVYIAFKETSGLLPTLEWMALLMLSVVLLGLQFHLPVTQTEKVPEHTCSGYPGVPGTPGHNGVPGRDGKEGMPGPKGDPGTIGLQGPPGKLGPVGPIGLKGDRGEPGPAGKTGLQGPFGPKGDRGAPGPAGPQPEINLVEFQSGLQTLKDSFHKLEKVMQFQYIKKVGQKYFVSDKTSGTFDEAVKLCSAVSAAPALPRSPEENQLLSRFLAGSESAWLSANDRTTEGTFVDLQGQPIKFSSWKASEPNNYKGVEDCAIVLPNGTWNDVKCDSNVIIVCEI</sequence>
<dbReference type="GO" id="GO:0005771">
    <property type="term" value="C:multivesicular body"/>
    <property type="evidence" value="ECO:0007669"/>
    <property type="project" value="TreeGrafter"/>
</dbReference>
<comment type="caution">
    <text evidence="8">The sequence shown here is derived from an EMBL/GenBank/DDBJ whole genome shotgun (WGS) entry which is preliminary data.</text>
</comment>
<dbReference type="GO" id="GO:0005581">
    <property type="term" value="C:collagen trimer"/>
    <property type="evidence" value="ECO:0007669"/>
    <property type="project" value="UniProtKB-KW"/>
</dbReference>
<dbReference type="InterPro" id="IPR001304">
    <property type="entry name" value="C-type_lectin-like"/>
</dbReference>
<evidence type="ECO:0000256" key="4">
    <source>
        <dbReference type="ARBA" id="ARBA00023119"/>
    </source>
</evidence>
<evidence type="ECO:0000256" key="3">
    <source>
        <dbReference type="ARBA" id="ARBA00022837"/>
    </source>
</evidence>
<dbReference type="GO" id="GO:0005615">
    <property type="term" value="C:extracellular space"/>
    <property type="evidence" value="ECO:0007669"/>
    <property type="project" value="TreeGrafter"/>
</dbReference>
<dbReference type="SMART" id="SM00034">
    <property type="entry name" value="CLECT"/>
    <property type="match status" value="1"/>
</dbReference>
<evidence type="ECO:0000256" key="5">
    <source>
        <dbReference type="ARBA" id="ARBA00023157"/>
    </source>
</evidence>
<gene>
    <name evidence="8" type="ORF">AGOR_G00101120</name>
</gene>
<dbReference type="OrthoDB" id="10255512at2759"/>
<feature type="domain" description="C-type lectin" evidence="7">
    <location>
        <begin position="189"/>
        <end position="298"/>
    </location>
</feature>
<keyword evidence="1" id="KW-0732">Signal</keyword>
<keyword evidence="9" id="KW-1185">Reference proteome</keyword>
<dbReference type="PROSITE" id="PS50041">
    <property type="entry name" value="C_TYPE_LECTIN_2"/>
    <property type="match status" value="1"/>
</dbReference>
<evidence type="ECO:0000313" key="8">
    <source>
        <dbReference type="EMBL" id="KAI1894970.1"/>
    </source>
</evidence>
<dbReference type="PANTHER" id="PTHR24024">
    <property type="entry name" value="PULMONARY SURFACTANT-ASSOCIATED PROTEIN A"/>
    <property type="match status" value="1"/>
</dbReference>
<dbReference type="Gene3D" id="3.10.100.10">
    <property type="entry name" value="Mannose-Binding Protein A, subunit A"/>
    <property type="match status" value="1"/>
</dbReference>
<evidence type="ECO:0000256" key="2">
    <source>
        <dbReference type="ARBA" id="ARBA00022734"/>
    </source>
</evidence>
<keyword evidence="3" id="KW-0106">Calcium</keyword>
<evidence type="ECO:0000256" key="6">
    <source>
        <dbReference type="SAM" id="MobiDB-lite"/>
    </source>
</evidence>
<dbReference type="InterPro" id="IPR008160">
    <property type="entry name" value="Collagen"/>
</dbReference>
<dbReference type="EMBL" id="JAERUA010000009">
    <property type="protein sequence ID" value="KAI1894970.1"/>
    <property type="molecule type" value="Genomic_DNA"/>
</dbReference>
<feature type="region of interest" description="Disordered" evidence="6">
    <location>
        <begin position="68"/>
        <end position="149"/>
    </location>
</feature>
<keyword evidence="4" id="KW-0176">Collagen</keyword>
<dbReference type="PANTHER" id="PTHR24024:SF15">
    <property type="entry name" value="PULMONARY SURFACTANT-ASSOCIATED PROTEIN D"/>
    <property type="match status" value="1"/>
</dbReference>
<evidence type="ECO:0000259" key="7">
    <source>
        <dbReference type="PROSITE" id="PS50041"/>
    </source>
</evidence>
<dbReference type="InterPro" id="IPR016187">
    <property type="entry name" value="CTDL_fold"/>
</dbReference>
<dbReference type="InterPro" id="IPR051077">
    <property type="entry name" value="Ca-dependent_lectin"/>
</dbReference>
<dbReference type="PROSITE" id="PS00615">
    <property type="entry name" value="C_TYPE_LECTIN_1"/>
    <property type="match status" value="1"/>
</dbReference>
<evidence type="ECO:0000256" key="1">
    <source>
        <dbReference type="ARBA" id="ARBA00022729"/>
    </source>
</evidence>
<dbReference type="SUPFAM" id="SSF56436">
    <property type="entry name" value="C-type lectin-like"/>
    <property type="match status" value="1"/>
</dbReference>
<protein>
    <recommendedName>
        <fullName evidence="7">C-type lectin domain-containing protein</fullName>
    </recommendedName>
</protein>
<accession>A0A8T3DFU6</accession>
<dbReference type="InterPro" id="IPR018378">
    <property type="entry name" value="C-type_lectin_CS"/>
</dbReference>
<dbReference type="InterPro" id="IPR016186">
    <property type="entry name" value="C-type_lectin-like/link_sf"/>
</dbReference>
<dbReference type="Pfam" id="PF01391">
    <property type="entry name" value="Collagen"/>
    <property type="match status" value="1"/>
</dbReference>
<evidence type="ECO:0000313" key="9">
    <source>
        <dbReference type="Proteomes" id="UP000829720"/>
    </source>
</evidence>
<keyword evidence="5" id="KW-1015">Disulfide bond</keyword>
<keyword evidence="2" id="KW-0430">Lectin</keyword>
<dbReference type="GO" id="GO:0030246">
    <property type="term" value="F:carbohydrate binding"/>
    <property type="evidence" value="ECO:0007669"/>
    <property type="project" value="UniProtKB-KW"/>
</dbReference>
<reference evidence="8" key="1">
    <citation type="submission" date="2021-01" db="EMBL/GenBank/DDBJ databases">
        <authorList>
            <person name="Zahm M."/>
            <person name="Roques C."/>
            <person name="Cabau C."/>
            <person name="Klopp C."/>
            <person name="Donnadieu C."/>
            <person name="Jouanno E."/>
            <person name="Lampietro C."/>
            <person name="Louis A."/>
            <person name="Herpin A."/>
            <person name="Echchiki A."/>
            <person name="Berthelot C."/>
            <person name="Parey E."/>
            <person name="Roest-Crollius H."/>
            <person name="Braasch I."/>
            <person name="Postlethwait J."/>
            <person name="Bobe J."/>
            <person name="Montfort J."/>
            <person name="Bouchez O."/>
            <person name="Begum T."/>
            <person name="Mejri S."/>
            <person name="Adams A."/>
            <person name="Chen W.-J."/>
            <person name="Guiguen Y."/>
        </authorList>
    </citation>
    <scope>NUCLEOTIDE SEQUENCE</scope>
    <source>
        <tissue evidence="8">Blood</tissue>
    </source>
</reference>
<proteinExistence type="predicted"/>
<dbReference type="Pfam" id="PF00059">
    <property type="entry name" value="Lectin_C"/>
    <property type="match status" value="1"/>
</dbReference>
<organism evidence="8 9">
    <name type="scientific">Albula goreensis</name>
    <dbReference type="NCBI Taxonomy" id="1534307"/>
    <lineage>
        <taxon>Eukaryota</taxon>
        <taxon>Metazoa</taxon>
        <taxon>Chordata</taxon>
        <taxon>Craniata</taxon>
        <taxon>Vertebrata</taxon>
        <taxon>Euteleostomi</taxon>
        <taxon>Actinopterygii</taxon>
        <taxon>Neopterygii</taxon>
        <taxon>Teleostei</taxon>
        <taxon>Albuliformes</taxon>
        <taxon>Albulidae</taxon>
        <taxon>Albula</taxon>
    </lineage>
</organism>
<dbReference type="Proteomes" id="UP000829720">
    <property type="component" value="Unassembled WGS sequence"/>
</dbReference>
<dbReference type="AlphaFoldDB" id="A0A8T3DFU6"/>